<dbReference type="Pfam" id="PF11074">
    <property type="entry name" value="DUF2779"/>
    <property type="match status" value="1"/>
</dbReference>
<organism evidence="2 3">
    <name type="scientific">Namhaeicola litoreus</name>
    <dbReference type="NCBI Taxonomy" id="1052145"/>
    <lineage>
        <taxon>Bacteria</taxon>
        <taxon>Pseudomonadati</taxon>
        <taxon>Bacteroidota</taxon>
        <taxon>Flavobacteriia</taxon>
        <taxon>Flavobacteriales</taxon>
        <taxon>Flavobacteriaceae</taxon>
        <taxon>Namhaeicola</taxon>
    </lineage>
</organism>
<evidence type="ECO:0000313" key="3">
    <source>
        <dbReference type="Proteomes" id="UP001597201"/>
    </source>
</evidence>
<dbReference type="Proteomes" id="UP001597201">
    <property type="component" value="Unassembled WGS sequence"/>
</dbReference>
<proteinExistence type="predicted"/>
<protein>
    <submittedName>
        <fullName evidence="2">DUF2779 domain-containing protein</fullName>
    </submittedName>
</protein>
<keyword evidence="3" id="KW-1185">Reference proteome</keyword>
<sequence length="649" mass="75165">MPRYLTKSRFKLALDCPTKLFYTKKENLYANTKIEDPFLIALAEGGFQVEELARMYYPEGVAILGDDRNYDKLISRTNELLHHENVTLFEAAFLFEGLFIRVDILNKKGNKIELIEVKAKSVSGLEHTSYMTKNGIKSDWIPYLYDVAFQQYVIQKSFPNWTVKPYLMMANKDAVATVDGLNQMFKVTKNANNRTGILKQENLKLEDLGDPILTKISVQEEVERIQTKNPKFENLTFEKLIEHFRAHYASDTKIVNPIGIQCKNCEFKTADRSLKSGFHECWQEQLNLSEKLIDRPKVYEVSNLRSAAKLMEEGKFFMEELSENDIQPTPAPGVISPKERQWIQIEKVKENNSEPYFELDGLRDELEAWKFPLNFIDFETSAIALPFTKNRRPYESIAFQFSHHIVFADGRVEHVSEYLNALPGVFPNFDFIRALKASLETNQGSIFRYHNHENNIVNAIYKQLQESQEPDKKELMDFIQTISHNTNSNAHSWQGERDMIDLWQVVKNYYYDPHTGGSNSIKDVLPAVLNSSRFLKEKYSKPIETINLTSKNFPNDFVFLKLENEEVINPYKRLPPLFEGWDQDALDNTVTEIEDISNGGAALTAYGKLQFEEVSEEERKAIEAGLLKYCELDTLAMVMIYEYFREITS</sequence>
<dbReference type="EMBL" id="JBHTMY010000002">
    <property type="protein sequence ID" value="MFD1315222.1"/>
    <property type="molecule type" value="Genomic_DNA"/>
</dbReference>
<evidence type="ECO:0000259" key="1">
    <source>
        <dbReference type="Pfam" id="PF11074"/>
    </source>
</evidence>
<dbReference type="RefSeq" id="WP_377177159.1">
    <property type="nucleotide sequence ID" value="NZ_JBHTMY010000002.1"/>
</dbReference>
<feature type="domain" description="DUF2779" evidence="1">
    <location>
        <begin position="375"/>
        <end position="520"/>
    </location>
</feature>
<dbReference type="InterPro" id="IPR021301">
    <property type="entry name" value="DUF2779"/>
</dbReference>
<evidence type="ECO:0000313" key="2">
    <source>
        <dbReference type="EMBL" id="MFD1315222.1"/>
    </source>
</evidence>
<reference evidence="3" key="1">
    <citation type="journal article" date="2019" name="Int. J. Syst. Evol. Microbiol.">
        <title>The Global Catalogue of Microorganisms (GCM) 10K type strain sequencing project: providing services to taxonomists for standard genome sequencing and annotation.</title>
        <authorList>
            <consortium name="The Broad Institute Genomics Platform"/>
            <consortium name="The Broad Institute Genome Sequencing Center for Infectious Disease"/>
            <person name="Wu L."/>
            <person name="Ma J."/>
        </authorList>
    </citation>
    <scope>NUCLEOTIDE SEQUENCE [LARGE SCALE GENOMIC DNA]</scope>
    <source>
        <strain evidence="3">CCUG 61485</strain>
    </source>
</reference>
<gene>
    <name evidence="2" type="ORF">ACFQ39_06300</name>
</gene>
<accession>A0ABW3Y067</accession>
<comment type="caution">
    <text evidence="2">The sequence shown here is derived from an EMBL/GenBank/DDBJ whole genome shotgun (WGS) entry which is preliminary data.</text>
</comment>
<name>A0ABW3Y067_9FLAO</name>